<feature type="region of interest" description="Disordered" evidence="1">
    <location>
        <begin position="185"/>
        <end position="222"/>
    </location>
</feature>
<dbReference type="NCBIfam" id="NF045541">
    <property type="entry name" value="scaf_prot_MCP2"/>
    <property type="match status" value="1"/>
</dbReference>
<dbReference type="Pfam" id="PF25209">
    <property type="entry name" value="Phage_capsid_4"/>
    <property type="match status" value="1"/>
</dbReference>
<protein>
    <recommendedName>
        <fullName evidence="4">Prohead serine protease</fullName>
    </recommendedName>
</protein>
<organism evidence="2 3">
    <name type="scientific">Marinobacterium lutimaris</name>
    <dbReference type="NCBI Taxonomy" id="568106"/>
    <lineage>
        <taxon>Bacteria</taxon>
        <taxon>Pseudomonadati</taxon>
        <taxon>Pseudomonadota</taxon>
        <taxon>Gammaproteobacteria</taxon>
        <taxon>Oceanospirillales</taxon>
        <taxon>Oceanospirillaceae</taxon>
        <taxon>Marinobacterium</taxon>
    </lineage>
</organism>
<gene>
    <name evidence="2" type="ORF">SAMN05444390_1011424</name>
</gene>
<reference evidence="2 3" key="1">
    <citation type="submission" date="2016-10" db="EMBL/GenBank/DDBJ databases">
        <authorList>
            <person name="de Groot N.N."/>
        </authorList>
    </citation>
    <scope>NUCLEOTIDE SEQUENCE [LARGE SCALE GENOMIC DNA]</scope>
    <source>
        <strain evidence="2 3">DSM 22012</strain>
    </source>
</reference>
<evidence type="ECO:0000313" key="2">
    <source>
        <dbReference type="EMBL" id="SEG12444.1"/>
    </source>
</evidence>
<evidence type="ECO:0000256" key="1">
    <source>
        <dbReference type="SAM" id="MobiDB-lite"/>
    </source>
</evidence>
<keyword evidence="3" id="KW-1185">Reference proteome</keyword>
<dbReference type="OrthoDB" id="9806592at2"/>
<proteinExistence type="predicted"/>
<accession>A0A1H5XKZ7</accession>
<sequence length="658" mass="73693">MPTRKEQMPNLKGKAFFKPDTVDHENRTVEVVFTTGEEGERYDWWNDSRFLESLEVSDKAIRAERLDKGLSVLDSHNRYAGIDAVLGVTEEWRIEGGQLVGTCRFSRNHEDVFNDVADGILRHVSLGYRIYEYQVGRPAGGTEKRKAVDWEPLELSIVPVSFETTNGTREAERANTETHEVKLTIKVDEMPKPVDDKREDAPQDQPATEQRKTPAEPQNRAVDTEQVAANARAQLNPMLEASRAAGLDDNFAIDAFGRGVAIDEFRKQVLDKMAETRQAGDLKSYGTDLDLRSDGRRDHGEALVRSAEEYLMVRANVGGAKMTDGAREFSGMTMMEMARDLLARQGVSIRGMSRQKIAERALHSTSDFPLILENVMNKNLLDAYNETPRTFQRLGRRATVNDFREKHLYRLGDAPSLLPLGEHGEYKAGTFSEQKEKYAISTFARKIGFTRQMLINDDMNAIDRTPRMFGPAGARLESDIVWGLLLNYDFIKGAAANHKMSDGKALYHADHGNLLTSGSALSKAALTALRVLGRKQKTVDGQFMNIMYDAIAVPEELETTAEDLLLPRIVAAKIEDQAPRQRMEIVVEPRLSVIDPAAWYAFSAMADTFEYAYLSGEEEMYTEVNTSTDVDGLEIKVRKDFGAGLIDWRGMAKATGAE</sequence>
<evidence type="ECO:0000313" key="3">
    <source>
        <dbReference type="Proteomes" id="UP000236745"/>
    </source>
</evidence>
<name>A0A1H5XKZ7_9GAMM</name>
<dbReference type="Proteomes" id="UP000236745">
    <property type="component" value="Unassembled WGS sequence"/>
</dbReference>
<dbReference type="RefSeq" id="WP_104002331.1">
    <property type="nucleotide sequence ID" value="NZ_FNVQ01000001.1"/>
</dbReference>
<feature type="compositionally biased region" description="Basic and acidic residues" evidence="1">
    <location>
        <begin position="185"/>
        <end position="201"/>
    </location>
</feature>
<evidence type="ECO:0008006" key="4">
    <source>
        <dbReference type="Google" id="ProtNLM"/>
    </source>
</evidence>
<dbReference type="AlphaFoldDB" id="A0A1H5XKZ7"/>
<dbReference type="EMBL" id="FNVQ01000001">
    <property type="protein sequence ID" value="SEG12444.1"/>
    <property type="molecule type" value="Genomic_DNA"/>
</dbReference>